<dbReference type="PANTHER" id="PTHR35526">
    <property type="entry name" value="ANTI-SIGMA-F FACTOR RSBW-RELATED"/>
    <property type="match status" value="1"/>
</dbReference>
<protein>
    <submittedName>
        <fullName evidence="3">ATP-binding protein</fullName>
    </submittedName>
</protein>
<proteinExistence type="predicted"/>
<dbReference type="AlphaFoldDB" id="A0A418X7M9"/>
<dbReference type="Pfam" id="PF13581">
    <property type="entry name" value="HATPase_c_2"/>
    <property type="match status" value="1"/>
</dbReference>
<dbReference type="OrthoDB" id="9792240at2"/>
<dbReference type="InterPro" id="IPR003594">
    <property type="entry name" value="HATPase_dom"/>
</dbReference>
<keyword evidence="1" id="KW-0808">Transferase</keyword>
<dbReference type="GO" id="GO:0005524">
    <property type="term" value="F:ATP binding"/>
    <property type="evidence" value="ECO:0007669"/>
    <property type="project" value="UniProtKB-KW"/>
</dbReference>
<gene>
    <name evidence="3" type="ORF">D3872_23745</name>
</gene>
<evidence type="ECO:0000256" key="1">
    <source>
        <dbReference type="ARBA" id="ARBA00022527"/>
    </source>
</evidence>
<dbReference type="InterPro" id="IPR050267">
    <property type="entry name" value="Anti-sigma-factor_SerPK"/>
</dbReference>
<keyword evidence="1" id="KW-0418">Kinase</keyword>
<name>A0A418X7M9_9BURK</name>
<keyword evidence="4" id="KW-1185">Reference proteome</keyword>
<dbReference type="RefSeq" id="WP_119813084.1">
    <property type="nucleotide sequence ID" value="NZ_QYUP01000186.1"/>
</dbReference>
<evidence type="ECO:0000259" key="2">
    <source>
        <dbReference type="Pfam" id="PF13581"/>
    </source>
</evidence>
<organism evidence="3 4">
    <name type="scientific">Massilia cavernae</name>
    <dbReference type="NCBI Taxonomy" id="2320864"/>
    <lineage>
        <taxon>Bacteria</taxon>
        <taxon>Pseudomonadati</taxon>
        <taxon>Pseudomonadota</taxon>
        <taxon>Betaproteobacteria</taxon>
        <taxon>Burkholderiales</taxon>
        <taxon>Oxalobacteraceae</taxon>
        <taxon>Telluria group</taxon>
        <taxon>Massilia</taxon>
    </lineage>
</organism>
<evidence type="ECO:0000313" key="3">
    <source>
        <dbReference type="EMBL" id="RJG08489.1"/>
    </source>
</evidence>
<dbReference type="EMBL" id="QYUP01000186">
    <property type="protein sequence ID" value="RJG08489.1"/>
    <property type="molecule type" value="Genomic_DNA"/>
</dbReference>
<accession>A0A418X7M9</accession>
<comment type="caution">
    <text evidence="3">The sequence shown here is derived from an EMBL/GenBank/DDBJ whole genome shotgun (WGS) entry which is preliminary data.</text>
</comment>
<reference evidence="3 4" key="1">
    <citation type="submission" date="2018-09" db="EMBL/GenBank/DDBJ databases">
        <authorList>
            <person name="Zhu H."/>
        </authorList>
    </citation>
    <scope>NUCLEOTIDE SEQUENCE [LARGE SCALE GENOMIC DNA]</scope>
    <source>
        <strain evidence="3 4">K1S02-61</strain>
    </source>
</reference>
<dbReference type="CDD" id="cd16936">
    <property type="entry name" value="HATPase_RsbW-like"/>
    <property type="match status" value="1"/>
</dbReference>
<dbReference type="GO" id="GO:0004674">
    <property type="term" value="F:protein serine/threonine kinase activity"/>
    <property type="evidence" value="ECO:0007669"/>
    <property type="project" value="UniProtKB-KW"/>
</dbReference>
<evidence type="ECO:0000313" key="4">
    <source>
        <dbReference type="Proteomes" id="UP000284006"/>
    </source>
</evidence>
<dbReference type="PANTHER" id="PTHR35526:SF3">
    <property type="entry name" value="ANTI-SIGMA-F FACTOR RSBW"/>
    <property type="match status" value="1"/>
</dbReference>
<sequence>MSDDSVSALIRAATEAASNIMIHAYGRRSDRRIELDAEVFADRVVVRFHHLGMSFDPQKVAPPNLDGTQEGGFGMYIIAQSVDEVGYYLDDRGRNCIALIKWTDQLNKRGSHDGRDV</sequence>
<dbReference type="InterPro" id="IPR036890">
    <property type="entry name" value="HATPase_C_sf"/>
</dbReference>
<keyword evidence="3" id="KW-0547">Nucleotide-binding</keyword>
<keyword evidence="3" id="KW-0067">ATP-binding</keyword>
<keyword evidence="1" id="KW-0723">Serine/threonine-protein kinase</keyword>
<feature type="domain" description="Histidine kinase/HSP90-like ATPase" evidence="2">
    <location>
        <begin position="4"/>
        <end position="101"/>
    </location>
</feature>
<dbReference type="Gene3D" id="3.30.565.10">
    <property type="entry name" value="Histidine kinase-like ATPase, C-terminal domain"/>
    <property type="match status" value="1"/>
</dbReference>
<dbReference type="Proteomes" id="UP000284006">
    <property type="component" value="Unassembled WGS sequence"/>
</dbReference>